<organism evidence="3 4">
    <name type="scientific">candidate division Kazan bacterium RIFCSPLOWO2_01_FULL_45_19</name>
    <dbReference type="NCBI Taxonomy" id="1798538"/>
    <lineage>
        <taxon>Bacteria</taxon>
        <taxon>Bacteria division Kazan-3B-28</taxon>
    </lineage>
</organism>
<comment type="similarity">
    <text evidence="1">Belongs to the UPF0213 family.</text>
</comment>
<reference evidence="3 4" key="1">
    <citation type="journal article" date="2016" name="Nat. Commun.">
        <title>Thousands of microbial genomes shed light on interconnected biogeochemical processes in an aquifer system.</title>
        <authorList>
            <person name="Anantharaman K."/>
            <person name="Brown C.T."/>
            <person name="Hug L.A."/>
            <person name="Sharon I."/>
            <person name="Castelle C.J."/>
            <person name="Probst A.J."/>
            <person name="Thomas B.C."/>
            <person name="Singh A."/>
            <person name="Wilkins M.J."/>
            <person name="Karaoz U."/>
            <person name="Brodie E.L."/>
            <person name="Williams K.H."/>
            <person name="Hubbard S.S."/>
            <person name="Banfield J.F."/>
        </authorList>
    </citation>
    <scope>NUCLEOTIDE SEQUENCE [LARGE SCALE GENOMIC DNA]</scope>
</reference>
<dbReference type="SUPFAM" id="SSF82771">
    <property type="entry name" value="GIY-YIG endonuclease"/>
    <property type="match status" value="1"/>
</dbReference>
<dbReference type="InterPro" id="IPR050190">
    <property type="entry name" value="UPF0213_domain"/>
</dbReference>
<feature type="domain" description="GIY-YIG" evidence="2">
    <location>
        <begin position="1"/>
        <end position="75"/>
    </location>
</feature>
<gene>
    <name evidence="3" type="ORF">A3K51_02260</name>
</gene>
<dbReference type="CDD" id="cd10449">
    <property type="entry name" value="GIY-YIG_SLX1_like"/>
    <property type="match status" value="1"/>
</dbReference>
<protein>
    <recommendedName>
        <fullName evidence="2">GIY-YIG domain-containing protein</fullName>
    </recommendedName>
</protein>
<accession>A0A1F4NQA8</accession>
<dbReference type="Gene3D" id="3.40.1440.10">
    <property type="entry name" value="GIY-YIG endonuclease"/>
    <property type="match status" value="1"/>
</dbReference>
<evidence type="ECO:0000313" key="4">
    <source>
        <dbReference type="Proteomes" id="UP000178085"/>
    </source>
</evidence>
<evidence type="ECO:0000259" key="2">
    <source>
        <dbReference type="PROSITE" id="PS50164"/>
    </source>
</evidence>
<dbReference type="InterPro" id="IPR035901">
    <property type="entry name" value="GIY-YIG_endonuc_sf"/>
</dbReference>
<dbReference type="InterPro" id="IPR000305">
    <property type="entry name" value="GIY-YIG_endonuc"/>
</dbReference>
<sequence>MYYVYVLRSQIDGKLYVGFTEDLKKRLIAHNSGKNLSTQTRKPLDLIFYEAFINKFDALRRERYFKTTKEKVTLVQMLREYSGVSRA</sequence>
<proteinExistence type="inferred from homology"/>
<dbReference type="PROSITE" id="PS50164">
    <property type="entry name" value="GIY_YIG"/>
    <property type="match status" value="1"/>
</dbReference>
<dbReference type="SMART" id="SM00465">
    <property type="entry name" value="GIYc"/>
    <property type="match status" value="1"/>
</dbReference>
<dbReference type="PANTHER" id="PTHR34477:SF1">
    <property type="entry name" value="UPF0213 PROTEIN YHBQ"/>
    <property type="match status" value="1"/>
</dbReference>
<evidence type="ECO:0000256" key="1">
    <source>
        <dbReference type="ARBA" id="ARBA00007435"/>
    </source>
</evidence>
<dbReference type="PANTHER" id="PTHR34477">
    <property type="entry name" value="UPF0213 PROTEIN YHBQ"/>
    <property type="match status" value="1"/>
</dbReference>
<dbReference type="Pfam" id="PF01541">
    <property type="entry name" value="GIY-YIG"/>
    <property type="match status" value="1"/>
</dbReference>
<dbReference type="EMBL" id="METD01000001">
    <property type="protein sequence ID" value="OGB73643.1"/>
    <property type="molecule type" value="Genomic_DNA"/>
</dbReference>
<dbReference type="Proteomes" id="UP000178085">
    <property type="component" value="Unassembled WGS sequence"/>
</dbReference>
<comment type="caution">
    <text evidence="3">The sequence shown here is derived from an EMBL/GenBank/DDBJ whole genome shotgun (WGS) entry which is preliminary data.</text>
</comment>
<name>A0A1F4NQA8_UNCK3</name>
<evidence type="ECO:0000313" key="3">
    <source>
        <dbReference type="EMBL" id="OGB73643.1"/>
    </source>
</evidence>
<dbReference type="AlphaFoldDB" id="A0A1F4NQA8"/>